<feature type="domain" description="Mce/MlaD" evidence="1">
    <location>
        <begin position="36"/>
        <end position="113"/>
    </location>
</feature>
<dbReference type="RefSeq" id="WP_176621587.1">
    <property type="nucleotide sequence ID" value="NZ_JABXXQ010000003.1"/>
</dbReference>
<dbReference type="AlphaFoldDB" id="A0A839V372"/>
<dbReference type="InterPro" id="IPR003399">
    <property type="entry name" value="Mce/MlaD"/>
</dbReference>
<dbReference type="Pfam" id="PF02470">
    <property type="entry name" value="MlaD"/>
    <property type="match status" value="1"/>
</dbReference>
<evidence type="ECO:0000313" key="2">
    <source>
        <dbReference type="EMBL" id="MBB3174980.1"/>
    </source>
</evidence>
<dbReference type="PANTHER" id="PTHR33371:SF4">
    <property type="entry name" value="INTERMEMBRANE PHOSPHOLIPID TRANSPORT SYSTEM BINDING PROTEIN MLAD"/>
    <property type="match status" value="1"/>
</dbReference>
<dbReference type="EMBL" id="JABXXQ010000003">
    <property type="protein sequence ID" value="NVN28831.1"/>
    <property type="molecule type" value="Genomic_DNA"/>
</dbReference>
<dbReference type="EMBL" id="JACHXV010000015">
    <property type="protein sequence ID" value="MBB3174980.1"/>
    <property type="molecule type" value="Genomic_DNA"/>
</dbReference>
<reference evidence="3 5" key="1">
    <citation type="submission" date="2020-06" db="EMBL/GenBank/DDBJ databases">
        <title>Description of novel acetic acid bacteria.</title>
        <authorList>
            <person name="Sombolestani A."/>
        </authorList>
    </citation>
    <scope>NUCLEOTIDE SEQUENCE [LARGE SCALE GENOMIC DNA]</scope>
    <source>
        <strain evidence="3 5">LMG 26838</strain>
    </source>
</reference>
<organism evidence="2 4">
    <name type="scientific">Endobacter medicaginis</name>
    <dbReference type="NCBI Taxonomy" id="1181271"/>
    <lineage>
        <taxon>Bacteria</taxon>
        <taxon>Pseudomonadati</taxon>
        <taxon>Pseudomonadota</taxon>
        <taxon>Alphaproteobacteria</taxon>
        <taxon>Acetobacterales</taxon>
        <taxon>Acetobacteraceae</taxon>
        <taxon>Endobacter</taxon>
    </lineage>
</organism>
<dbReference type="InterPro" id="IPR052336">
    <property type="entry name" value="MlaD_Phospholipid_Transporter"/>
</dbReference>
<sequence length="147" mass="15176">MTRHSKLATLASLLVLLVAAVFLNFLLVTRGSESGGYRLTADFTAADGISSGSNVVLAGLRVGRVASVTLDPKTLFSHVVMTLEPDIHLPVDSSIAVGSAGLTSGNQLVITPGTQAARLAPGAAITDTHDYRSLETQIGQYIFGAGP</sequence>
<accession>A0A839V372</accession>
<protein>
    <submittedName>
        <fullName evidence="3">MCE family protein</fullName>
    </submittedName>
    <submittedName>
        <fullName evidence="2">Phospholipid/cholesterol/gamma-HCH transport system substrate-binding protein</fullName>
    </submittedName>
</protein>
<evidence type="ECO:0000313" key="3">
    <source>
        <dbReference type="EMBL" id="NVN28831.1"/>
    </source>
</evidence>
<proteinExistence type="predicted"/>
<reference evidence="2 4" key="2">
    <citation type="submission" date="2020-08" db="EMBL/GenBank/DDBJ databases">
        <title>Genomic Encyclopedia of Type Strains, Phase III (KMG-III): the genomes of soil and plant-associated and newly described type strains.</title>
        <authorList>
            <person name="Whitman W."/>
        </authorList>
    </citation>
    <scope>NUCLEOTIDE SEQUENCE [LARGE SCALE GENOMIC DNA]</scope>
    <source>
        <strain evidence="2 4">CECT 8088</strain>
    </source>
</reference>
<comment type="caution">
    <text evidence="2">The sequence shown here is derived from an EMBL/GenBank/DDBJ whole genome shotgun (WGS) entry which is preliminary data.</text>
</comment>
<evidence type="ECO:0000313" key="5">
    <source>
        <dbReference type="Proteomes" id="UP000565205"/>
    </source>
</evidence>
<keyword evidence="4" id="KW-1185">Reference proteome</keyword>
<name>A0A839V372_9PROT</name>
<evidence type="ECO:0000313" key="4">
    <source>
        <dbReference type="Proteomes" id="UP000557688"/>
    </source>
</evidence>
<dbReference type="Proteomes" id="UP000565205">
    <property type="component" value="Unassembled WGS sequence"/>
</dbReference>
<evidence type="ECO:0000259" key="1">
    <source>
        <dbReference type="Pfam" id="PF02470"/>
    </source>
</evidence>
<dbReference type="PANTHER" id="PTHR33371">
    <property type="entry name" value="INTERMEMBRANE PHOSPHOLIPID TRANSPORT SYSTEM BINDING PROTEIN MLAD-RELATED"/>
    <property type="match status" value="1"/>
</dbReference>
<gene>
    <name evidence="2" type="ORF">FHR90_002827</name>
    <name evidence="3" type="ORF">HUK83_00525</name>
</gene>
<dbReference type="Proteomes" id="UP000557688">
    <property type="component" value="Unassembled WGS sequence"/>
</dbReference>